<feature type="transmembrane region" description="Helical" evidence="12">
    <location>
        <begin position="83"/>
        <end position="110"/>
    </location>
</feature>
<evidence type="ECO:0000256" key="8">
    <source>
        <dbReference type="ARBA" id="ARBA00023098"/>
    </source>
</evidence>
<evidence type="ECO:0000256" key="12">
    <source>
        <dbReference type="RuleBase" id="RU361115"/>
    </source>
</evidence>
<organism evidence="13 14">
    <name type="scientific">Rhizopus oryzae</name>
    <name type="common">Mucormycosis agent</name>
    <name type="synonym">Rhizopus arrhizus var. delemar</name>
    <dbReference type="NCBI Taxonomy" id="64495"/>
    <lineage>
        <taxon>Eukaryota</taxon>
        <taxon>Fungi</taxon>
        <taxon>Fungi incertae sedis</taxon>
        <taxon>Mucoromycota</taxon>
        <taxon>Mucoromycotina</taxon>
        <taxon>Mucoromycetes</taxon>
        <taxon>Mucorales</taxon>
        <taxon>Mucorineae</taxon>
        <taxon>Rhizopodaceae</taxon>
        <taxon>Rhizopus</taxon>
    </lineage>
</organism>
<dbReference type="GO" id="GO:0019367">
    <property type="term" value="P:fatty acid elongation, saturated fatty acid"/>
    <property type="evidence" value="ECO:0007669"/>
    <property type="project" value="TreeGrafter"/>
</dbReference>
<dbReference type="InterPro" id="IPR002076">
    <property type="entry name" value="ELO_fam"/>
</dbReference>
<dbReference type="Proteomes" id="UP000716291">
    <property type="component" value="Unassembled WGS sequence"/>
</dbReference>
<feature type="transmembrane region" description="Helical" evidence="12">
    <location>
        <begin position="258"/>
        <end position="277"/>
    </location>
</feature>
<dbReference type="GO" id="GO:0005789">
    <property type="term" value="C:endoplasmic reticulum membrane"/>
    <property type="evidence" value="ECO:0007669"/>
    <property type="project" value="TreeGrafter"/>
</dbReference>
<reference evidence="13" key="1">
    <citation type="journal article" date="2020" name="Microb. Genom.">
        <title>Genetic diversity of clinical and environmental Mucorales isolates obtained from an investigation of mucormycosis cases among solid organ transplant recipients.</title>
        <authorList>
            <person name="Nguyen M.H."/>
            <person name="Kaul D."/>
            <person name="Muto C."/>
            <person name="Cheng S.J."/>
            <person name="Richter R.A."/>
            <person name="Bruno V.M."/>
            <person name="Liu G."/>
            <person name="Beyhan S."/>
            <person name="Sundermann A.J."/>
            <person name="Mounaud S."/>
            <person name="Pasculle A.W."/>
            <person name="Nierman W.C."/>
            <person name="Driscoll E."/>
            <person name="Cumbie R."/>
            <person name="Clancy C.J."/>
            <person name="Dupont C.L."/>
        </authorList>
    </citation>
    <scope>NUCLEOTIDE SEQUENCE</scope>
    <source>
        <strain evidence="13">GL11</strain>
    </source>
</reference>
<comment type="subcellular location">
    <subcellularLocation>
        <location evidence="1">Membrane</location>
        <topology evidence="1">Multi-pass membrane protein</topology>
    </subcellularLocation>
</comment>
<keyword evidence="5 12" id="KW-0812">Transmembrane</keyword>
<comment type="catalytic activity">
    <reaction evidence="11">
        <text>a very-long-chain acyl-CoA + malonyl-CoA + H(+) = a very-long-chain 3-oxoacyl-CoA + CO2 + CoA</text>
        <dbReference type="Rhea" id="RHEA:32727"/>
        <dbReference type="ChEBI" id="CHEBI:15378"/>
        <dbReference type="ChEBI" id="CHEBI:16526"/>
        <dbReference type="ChEBI" id="CHEBI:57287"/>
        <dbReference type="ChEBI" id="CHEBI:57384"/>
        <dbReference type="ChEBI" id="CHEBI:90725"/>
        <dbReference type="ChEBI" id="CHEBI:90736"/>
        <dbReference type="EC" id="2.3.1.199"/>
    </reaction>
</comment>
<dbReference type="PANTHER" id="PTHR11157">
    <property type="entry name" value="FATTY ACID ACYL TRANSFERASE-RELATED"/>
    <property type="match status" value="1"/>
</dbReference>
<dbReference type="EMBL" id="JAANQT010000732">
    <property type="protein sequence ID" value="KAG1308782.1"/>
    <property type="molecule type" value="Genomic_DNA"/>
</dbReference>
<keyword evidence="10 12" id="KW-0275">Fatty acid biosynthesis</keyword>
<evidence type="ECO:0000256" key="9">
    <source>
        <dbReference type="ARBA" id="ARBA00023136"/>
    </source>
</evidence>
<keyword evidence="9 12" id="KW-0472">Membrane</keyword>
<dbReference type="GO" id="GO:0034625">
    <property type="term" value="P:fatty acid elongation, monounsaturated fatty acid"/>
    <property type="evidence" value="ECO:0007669"/>
    <property type="project" value="TreeGrafter"/>
</dbReference>
<evidence type="ECO:0000256" key="7">
    <source>
        <dbReference type="ARBA" id="ARBA00022989"/>
    </source>
</evidence>
<keyword evidence="4 12" id="KW-0808">Transferase</keyword>
<evidence type="ECO:0000313" key="13">
    <source>
        <dbReference type="EMBL" id="KAG1308782.1"/>
    </source>
</evidence>
<dbReference type="GO" id="GO:0034626">
    <property type="term" value="P:fatty acid elongation, polyunsaturated fatty acid"/>
    <property type="evidence" value="ECO:0007669"/>
    <property type="project" value="TreeGrafter"/>
</dbReference>
<comment type="similarity">
    <text evidence="2 12">Belongs to the ELO family.</text>
</comment>
<keyword evidence="8 12" id="KW-0443">Lipid metabolism</keyword>
<name>A0A9P6XA78_RHIOR</name>
<dbReference type="PROSITE" id="PS01188">
    <property type="entry name" value="ELO"/>
    <property type="match status" value="1"/>
</dbReference>
<evidence type="ECO:0000256" key="5">
    <source>
        <dbReference type="ARBA" id="ARBA00022692"/>
    </source>
</evidence>
<evidence type="ECO:0000256" key="10">
    <source>
        <dbReference type="ARBA" id="ARBA00023160"/>
    </source>
</evidence>
<dbReference type="PANTHER" id="PTHR11157:SF134">
    <property type="entry name" value="ELONGATION OF FATTY ACIDS PROTEIN 1-RELATED"/>
    <property type="match status" value="1"/>
</dbReference>
<keyword evidence="7 12" id="KW-1133">Transmembrane helix</keyword>
<evidence type="ECO:0000256" key="2">
    <source>
        <dbReference type="ARBA" id="ARBA00007263"/>
    </source>
</evidence>
<evidence type="ECO:0000256" key="1">
    <source>
        <dbReference type="ARBA" id="ARBA00004141"/>
    </source>
</evidence>
<evidence type="ECO:0000256" key="6">
    <source>
        <dbReference type="ARBA" id="ARBA00022832"/>
    </source>
</evidence>
<feature type="transmembrane region" description="Helical" evidence="12">
    <location>
        <begin position="220"/>
        <end position="238"/>
    </location>
</feature>
<keyword evidence="3 12" id="KW-0444">Lipid biosynthesis</keyword>
<dbReference type="GO" id="GO:0009922">
    <property type="term" value="F:fatty acid elongase activity"/>
    <property type="evidence" value="ECO:0007669"/>
    <property type="project" value="UniProtKB-EC"/>
</dbReference>
<comment type="catalytic activity">
    <reaction evidence="12">
        <text>an acyl-CoA + malonyl-CoA + H(+) = a 3-oxoacyl-CoA + CO2 + CoA</text>
        <dbReference type="Rhea" id="RHEA:50252"/>
        <dbReference type="ChEBI" id="CHEBI:15378"/>
        <dbReference type="ChEBI" id="CHEBI:16526"/>
        <dbReference type="ChEBI" id="CHEBI:57287"/>
        <dbReference type="ChEBI" id="CHEBI:57384"/>
        <dbReference type="ChEBI" id="CHEBI:58342"/>
        <dbReference type="ChEBI" id="CHEBI:90726"/>
    </reaction>
    <physiologicalReaction direction="left-to-right" evidence="12">
        <dbReference type="Rhea" id="RHEA:50253"/>
    </physiologicalReaction>
</comment>
<protein>
    <recommendedName>
        <fullName evidence="12">Elongation of fatty acids protein</fullName>
        <ecNumber evidence="12">2.3.1.-</ecNumber>
    </recommendedName>
</protein>
<dbReference type="GO" id="GO:0030148">
    <property type="term" value="P:sphingolipid biosynthetic process"/>
    <property type="evidence" value="ECO:0007669"/>
    <property type="project" value="TreeGrafter"/>
</dbReference>
<proteinExistence type="inferred from homology"/>
<comment type="caution">
    <text evidence="13">The sequence shown here is derived from an EMBL/GenBank/DDBJ whole genome shotgun (WGS) entry which is preliminary data.</text>
</comment>
<gene>
    <name evidence="13" type="ORF">G6F64_005794</name>
</gene>
<evidence type="ECO:0000256" key="11">
    <source>
        <dbReference type="ARBA" id="ARBA00047375"/>
    </source>
</evidence>
<dbReference type="GO" id="GO:0042761">
    <property type="term" value="P:very long-chain fatty acid biosynthetic process"/>
    <property type="evidence" value="ECO:0007669"/>
    <property type="project" value="TreeGrafter"/>
</dbReference>
<dbReference type="Pfam" id="PF01151">
    <property type="entry name" value="ELO"/>
    <property type="match status" value="1"/>
</dbReference>
<dbReference type="InterPro" id="IPR030457">
    <property type="entry name" value="ELO_CS"/>
</dbReference>
<evidence type="ECO:0000313" key="14">
    <source>
        <dbReference type="Proteomes" id="UP000716291"/>
    </source>
</evidence>
<evidence type="ECO:0000256" key="3">
    <source>
        <dbReference type="ARBA" id="ARBA00022516"/>
    </source>
</evidence>
<keyword evidence="14" id="KW-1185">Reference proteome</keyword>
<evidence type="ECO:0000256" key="4">
    <source>
        <dbReference type="ARBA" id="ARBA00022679"/>
    </source>
</evidence>
<dbReference type="EC" id="2.3.1.-" evidence="12"/>
<feature type="transmembrane region" description="Helical" evidence="12">
    <location>
        <begin position="181"/>
        <end position="200"/>
    </location>
</feature>
<feature type="transmembrane region" description="Helical" evidence="12">
    <location>
        <begin position="53"/>
        <end position="71"/>
    </location>
</feature>
<dbReference type="OrthoDB" id="434092at2759"/>
<keyword evidence="6 12" id="KW-0276">Fatty acid metabolism</keyword>
<sequence length="309" mass="35673">MEILKSLHFSPETPFGLPLYPLFEKAYEAALGQKASNFRYIQGVTPLSTVNEVTISCITYFILIFGGQIFMKGLPAFKLKIPFMIHNVLLTLVSGILLALMIEQIFPIIYHQGFLAAICAQSTWTQPLELLYYLNYLVKYWELIDTIFLVLKKKKLEFLHYYHHSLTMVLCYTQLNGKTSVSWVVITLNLAVHVLMYYYYFRTAAGAKIWWKKYLTTMQITQFIIDLNIVYFCTYTYFAYTYWPHLPNMGSCAGTETSALFGCALLSSYLLLFINFYRMTYQAKKAAARKQAAANATNTKDTRSKPKKI</sequence>
<accession>A0A9P6XA78</accession>
<dbReference type="AlphaFoldDB" id="A0A9P6XA78"/>